<evidence type="ECO:0000313" key="1">
    <source>
        <dbReference type="EMBL" id="KEP50985.1"/>
    </source>
</evidence>
<organism evidence="1 2">
    <name type="scientific">Rhizoctonia solani 123E</name>
    <dbReference type="NCBI Taxonomy" id="1423351"/>
    <lineage>
        <taxon>Eukaryota</taxon>
        <taxon>Fungi</taxon>
        <taxon>Dikarya</taxon>
        <taxon>Basidiomycota</taxon>
        <taxon>Agaricomycotina</taxon>
        <taxon>Agaricomycetes</taxon>
        <taxon>Cantharellales</taxon>
        <taxon>Ceratobasidiaceae</taxon>
        <taxon>Rhizoctonia</taxon>
    </lineage>
</organism>
<evidence type="ECO:0000313" key="2">
    <source>
        <dbReference type="Proteomes" id="UP000027456"/>
    </source>
</evidence>
<keyword evidence="2" id="KW-1185">Reference proteome</keyword>
<dbReference type="Proteomes" id="UP000027456">
    <property type="component" value="Unassembled WGS sequence"/>
</dbReference>
<dbReference type="AlphaFoldDB" id="A0A074S089"/>
<gene>
    <name evidence="1" type="ORF">V565_069710</name>
</gene>
<proteinExistence type="predicted"/>
<name>A0A074S089_9AGAM</name>
<dbReference type="EMBL" id="AZST01000203">
    <property type="protein sequence ID" value="KEP50985.1"/>
    <property type="molecule type" value="Genomic_DNA"/>
</dbReference>
<dbReference type="HOGENOM" id="CLU_723913_0_0_1"/>
<protein>
    <recommendedName>
        <fullName evidence="3">F-box domain-containing protein</fullName>
    </recommendedName>
</protein>
<comment type="caution">
    <text evidence="1">The sequence shown here is derived from an EMBL/GenBank/DDBJ whole genome shotgun (WGS) entry which is preliminary data.</text>
</comment>
<sequence>MSFSTLPPELIYLVIQFINPDLATLQILYAINRRMHQIACPLVFRFVQLGSTTSVDSFCHTVTSLRPSCSRYITSLQVGPQYCVNSEESIQLSKGLLARLRRAIETLDNLKSLSLMVSRQALAELLNGLTVSFKLDTFVHSGEFSMALLHFLERQTSLTKLGWYGSTTRSDADVFSNSMRTNPGLLPKLRSLDGVPPILTALIPLRPISSVTILPVLGDEVSIHLAAFGNSLAQSMVPITCICTVEDRRTRGTWGWVIVELRERHAAFLHLKEIQVIKLSTLDNDQRDWESEGILMGIYPSFLRFNALEKLEFKVRPVSASYRPSRSNIHGWLARCEMQHPSSWMKNNPSLSTIILYGHVIS</sequence>
<evidence type="ECO:0008006" key="3">
    <source>
        <dbReference type="Google" id="ProtNLM"/>
    </source>
</evidence>
<reference evidence="1 2" key="1">
    <citation type="submission" date="2013-12" db="EMBL/GenBank/DDBJ databases">
        <authorList>
            <person name="Cubeta M."/>
            <person name="Pakala S."/>
            <person name="Fedorova N."/>
            <person name="Thomas E."/>
            <person name="Dean R."/>
            <person name="Jabaji S."/>
            <person name="Neate S."/>
            <person name="Toda T."/>
            <person name="Tavantzis S."/>
            <person name="Vilgalys R."/>
            <person name="Bharathan N."/>
            <person name="Pakala S."/>
            <person name="Losada L.S."/>
            <person name="Zafar N."/>
            <person name="Nierman W."/>
        </authorList>
    </citation>
    <scope>NUCLEOTIDE SEQUENCE [LARGE SCALE GENOMIC DNA]</scope>
    <source>
        <strain evidence="1 2">123E</strain>
    </source>
</reference>
<dbReference type="STRING" id="1423351.A0A074S089"/>
<dbReference type="OrthoDB" id="3171822at2759"/>
<accession>A0A074S089</accession>